<name>A0A1H9IF14_9BURK</name>
<feature type="compositionally biased region" description="Polar residues" evidence="1">
    <location>
        <begin position="59"/>
        <end position="69"/>
    </location>
</feature>
<dbReference type="Proteomes" id="UP000199766">
    <property type="component" value="Unassembled WGS sequence"/>
</dbReference>
<gene>
    <name evidence="3" type="ORF">SAMN02982919_01104</name>
</gene>
<feature type="compositionally biased region" description="Low complexity" evidence="1">
    <location>
        <begin position="36"/>
        <end position="48"/>
    </location>
</feature>
<feature type="region of interest" description="Disordered" evidence="1">
    <location>
        <begin position="36"/>
        <end position="79"/>
    </location>
</feature>
<keyword evidence="4" id="KW-1185">Reference proteome</keyword>
<dbReference type="EMBL" id="FOGD01000002">
    <property type="protein sequence ID" value="SEQ73082.1"/>
    <property type="molecule type" value="Genomic_DNA"/>
</dbReference>
<evidence type="ECO:0000313" key="4">
    <source>
        <dbReference type="Proteomes" id="UP000199766"/>
    </source>
</evidence>
<feature type="chain" id="PRO_5011692157" description="Collagen triple helix repeat-containing protein" evidence="2">
    <location>
        <begin position="19"/>
        <end position="79"/>
    </location>
</feature>
<accession>A0A1H9IF14</accession>
<dbReference type="RefSeq" id="WP_091454070.1">
    <property type="nucleotide sequence ID" value="NZ_FOGD01000002.1"/>
</dbReference>
<reference evidence="3 4" key="1">
    <citation type="submission" date="2016-10" db="EMBL/GenBank/DDBJ databases">
        <authorList>
            <person name="de Groot N.N."/>
        </authorList>
    </citation>
    <scope>NUCLEOTIDE SEQUENCE [LARGE SCALE GENOMIC DNA]</scope>
    <source>
        <strain evidence="3 4">ATCC 35958</strain>
    </source>
</reference>
<proteinExistence type="predicted"/>
<dbReference type="AlphaFoldDB" id="A0A1H9IF14"/>
<dbReference type="STRING" id="180197.SAMN02982919_01104"/>
<sequence length="79" mass="7407">MTPLSLAAVLLLTLGLVACGDKPPPVVIQVPAASPAAVPGPAGPKGVSGTDGKPGAQGATGQSGKSTTVIVAPPAAPPY</sequence>
<protein>
    <recommendedName>
        <fullName evidence="5">Collagen triple helix repeat-containing protein</fullName>
    </recommendedName>
</protein>
<feature type="signal peptide" evidence="2">
    <location>
        <begin position="1"/>
        <end position="18"/>
    </location>
</feature>
<organism evidence="3 4">
    <name type="scientific">Giesbergeria anulus</name>
    <dbReference type="NCBI Taxonomy" id="180197"/>
    <lineage>
        <taxon>Bacteria</taxon>
        <taxon>Pseudomonadati</taxon>
        <taxon>Pseudomonadota</taxon>
        <taxon>Betaproteobacteria</taxon>
        <taxon>Burkholderiales</taxon>
        <taxon>Comamonadaceae</taxon>
        <taxon>Giesbergeria</taxon>
    </lineage>
</organism>
<keyword evidence="2" id="KW-0732">Signal</keyword>
<evidence type="ECO:0000256" key="1">
    <source>
        <dbReference type="SAM" id="MobiDB-lite"/>
    </source>
</evidence>
<evidence type="ECO:0000313" key="3">
    <source>
        <dbReference type="EMBL" id="SEQ73082.1"/>
    </source>
</evidence>
<evidence type="ECO:0000256" key="2">
    <source>
        <dbReference type="SAM" id="SignalP"/>
    </source>
</evidence>
<evidence type="ECO:0008006" key="5">
    <source>
        <dbReference type="Google" id="ProtNLM"/>
    </source>
</evidence>